<dbReference type="Proteomes" id="UP000590749">
    <property type="component" value="Unassembled WGS sequence"/>
</dbReference>
<feature type="coiled-coil region" evidence="1">
    <location>
        <begin position="715"/>
        <end position="756"/>
    </location>
</feature>
<dbReference type="Pfam" id="PF13563">
    <property type="entry name" value="2_5_RNA_ligase2"/>
    <property type="match status" value="1"/>
</dbReference>
<feature type="compositionally biased region" description="Low complexity" evidence="2">
    <location>
        <begin position="650"/>
        <end position="659"/>
    </location>
</feature>
<feature type="region of interest" description="Disordered" evidence="2">
    <location>
        <begin position="640"/>
        <end position="667"/>
    </location>
</feature>
<dbReference type="Pfam" id="PF10123">
    <property type="entry name" value="Mu-like_Pro"/>
    <property type="match status" value="1"/>
</dbReference>
<accession>A0A7W5AMT6</accession>
<dbReference type="GO" id="GO:0016874">
    <property type="term" value="F:ligase activity"/>
    <property type="evidence" value="ECO:0007669"/>
    <property type="project" value="UniProtKB-KW"/>
</dbReference>
<comment type="caution">
    <text evidence="3">The sequence shown here is derived from an EMBL/GenBank/DDBJ whole genome shotgun (WGS) entry which is preliminary data.</text>
</comment>
<dbReference type="EMBL" id="JACHXF010000017">
    <property type="protein sequence ID" value="MBB3098991.1"/>
    <property type="molecule type" value="Genomic_DNA"/>
</dbReference>
<organism evidence="3 4">
    <name type="scientific">Actinoplanes campanulatus</name>
    <dbReference type="NCBI Taxonomy" id="113559"/>
    <lineage>
        <taxon>Bacteria</taxon>
        <taxon>Bacillati</taxon>
        <taxon>Actinomycetota</taxon>
        <taxon>Actinomycetes</taxon>
        <taxon>Micromonosporales</taxon>
        <taxon>Micromonosporaceae</taxon>
        <taxon>Actinoplanes</taxon>
    </lineage>
</organism>
<dbReference type="InterPro" id="IPR009097">
    <property type="entry name" value="Cyclic_Pdiesterase"/>
</dbReference>
<keyword evidence="4" id="KW-1185">Reference proteome</keyword>
<protein>
    <submittedName>
        <fullName evidence="3">2'-5' RNA ligase/predicted nuclease with TOPRIM domain</fullName>
    </submittedName>
</protein>
<feature type="compositionally biased region" description="Basic and acidic residues" evidence="2">
    <location>
        <begin position="829"/>
        <end position="840"/>
    </location>
</feature>
<gene>
    <name evidence="3" type="ORF">FHR83_006697</name>
</gene>
<name>A0A7W5AMT6_9ACTN</name>
<dbReference type="AlphaFoldDB" id="A0A7W5AMT6"/>
<dbReference type="InterPro" id="IPR012106">
    <property type="entry name" value="Phage_Mu_Gp1"/>
</dbReference>
<dbReference type="Gene3D" id="3.90.1140.10">
    <property type="entry name" value="Cyclic phosphodiesterase"/>
    <property type="match status" value="1"/>
</dbReference>
<evidence type="ECO:0000313" key="4">
    <source>
        <dbReference type="Proteomes" id="UP000590749"/>
    </source>
</evidence>
<keyword evidence="3" id="KW-0436">Ligase</keyword>
<evidence type="ECO:0000256" key="1">
    <source>
        <dbReference type="SAM" id="Coils"/>
    </source>
</evidence>
<dbReference type="RefSeq" id="WP_183225078.1">
    <property type="nucleotide sequence ID" value="NZ_BMPW01000020.1"/>
</dbReference>
<reference evidence="3 4" key="1">
    <citation type="submission" date="2020-08" db="EMBL/GenBank/DDBJ databases">
        <title>Genomic Encyclopedia of Type Strains, Phase III (KMG-III): the genomes of soil and plant-associated and newly described type strains.</title>
        <authorList>
            <person name="Whitman W."/>
        </authorList>
    </citation>
    <scope>NUCLEOTIDE SEQUENCE [LARGE SCALE GENOMIC DNA]</scope>
    <source>
        <strain evidence="3 4">CECT 3287</strain>
    </source>
</reference>
<feature type="region of interest" description="Disordered" evidence="2">
    <location>
        <begin position="177"/>
        <end position="216"/>
    </location>
</feature>
<feature type="compositionally biased region" description="Basic and acidic residues" evidence="2">
    <location>
        <begin position="177"/>
        <end position="190"/>
    </location>
</feature>
<dbReference type="SUPFAM" id="SSF55144">
    <property type="entry name" value="LigT-like"/>
    <property type="match status" value="1"/>
</dbReference>
<proteinExistence type="predicted"/>
<feature type="region of interest" description="Disordered" evidence="2">
    <location>
        <begin position="811"/>
        <end position="840"/>
    </location>
</feature>
<evidence type="ECO:0000256" key="2">
    <source>
        <dbReference type="SAM" id="MobiDB-lite"/>
    </source>
</evidence>
<evidence type="ECO:0000313" key="3">
    <source>
        <dbReference type="EMBL" id="MBB3098991.1"/>
    </source>
</evidence>
<keyword evidence="1" id="KW-0175">Coiled coil</keyword>
<sequence>MPDVELARREGVELVRTGRFQTLTGSWNPTPKDIQAAVEAMDCPAIRKPVIRLGHTDDRFVPRGDGEPALGWFENLRAADGGHTLVADQVTLPWLHSVQAAAYPSRSIEGNYNHRCSEGHLHPFVIHTVALLGVTPPGVQTLRSLNDLPEMLGVAATGEVPEGAEHVQVTVLAGRHSFDESKHARDDDGKFTSGSGGGGGDGSPVQPAPASGLKRNERLAKRIPLGKGETYVGSGTVRDGGFAVAAVDGPDGRTVRLGVGIDPDEIGQWSGANRGGTVVLDQERLDQTREAIAQLLEAAKTGKAKVRALHKEWDRLEAAENKLFGKSSMSESDENKLDEIREQRKANEDALDKLADFGVLEEGVIHAEWGDLHLQAYMSDDSPQFKVEVKASREAPSRFDEILEVRHLTRLAALLEKAGAAKPVQAAAAQVQAAAEVHTGAMVALIPTPEDAARLAVEGGEPAEELHVTLAYLGEAAALGARGRQDVIDGVSTAANGLPQFEAEAFALNVFNPPGAQRDDGQDRDTCLVLGLSGDPIDAVHDLVAEALREALWSIDVPPQHRPWHAHMTLEYTEDLSKLANLVDRIGPVRFDRIRVAFGGEHIDIPLIGPDEDDMVAASAAIRGRIPPIRERLARLVAAAAPADPPPEDPASSLPAAEPEPNKQEEDLVSLSDELRSRLGLADGAEEVDALAAIDALKAAAEKSPEPTAEMIQASANATAKAEQAEAEKDELRKEVNVLASRMEQVTTELAAAKAEQAATVKASVLDDAIKQGKIKPADKAQWETDYDDAPAAITRVLASIAPGTAVPVMAAGHAGPAEPTSGDSLDAEYERLFGEKAGA</sequence>